<gene>
    <name evidence="1" type="ORF">BC938DRAFT_482971</name>
</gene>
<sequence>MQLQTAKRFMSDEDGTGEVGEVVDRQAFANDANKYPNALQVVSRHKPLVVAATKGRGQAPTMSSVVVANKERGQMPTKSPAINKLRVTEKGTTLTISSPANKFNSLLSTPSPPCVDSACAVPAPTAVGRNKWVVRPLALSRQSLPEPQHSSILNREDRWAITIKRKEELTSPLEEELSKISGDVRAKRNEKGIVAIVVNYDDEIESKRAKLKRGEAYEKSLEVKDKILGMGAPKGQFGGSVDRWDGSSRDVALRQTSTPKKPQSQYDAEYDRGKVKKIKKNKQWQIRNNKFQAESDLQNALKVCGEQVGSVDGLAR</sequence>
<accession>A0A433QD22</accession>
<evidence type="ECO:0000313" key="1">
    <source>
        <dbReference type="EMBL" id="RUS27629.1"/>
    </source>
</evidence>
<evidence type="ECO:0000313" key="2">
    <source>
        <dbReference type="Proteomes" id="UP000274822"/>
    </source>
</evidence>
<reference evidence="1 2" key="1">
    <citation type="journal article" date="2018" name="New Phytol.">
        <title>Phylogenomics of Endogonaceae and evolution of mycorrhizas within Mucoromycota.</title>
        <authorList>
            <person name="Chang Y."/>
            <person name="Desiro A."/>
            <person name="Na H."/>
            <person name="Sandor L."/>
            <person name="Lipzen A."/>
            <person name="Clum A."/>
            <person name="Barry K."/>
            <person name="Grigoriev I.V."/>
            <person name="Martin F.M."/>
            <person name="Stajich J.E."/>
            <person name="Smith M.E."/>
            <person name="Bonito G."/>
            <person name="Spatafora J.W."/>
        </authorList>
    </citation>
    <scope>NUCLEOTIDE SEQUENCE [LARGE SCALE GENOMIC DNA]</scope>
    <source>
        <strain evidence="1 2">AD002</strain>
    </source>
</reference>
<dbReference type="EMBL" id="RBNJ01008064">
    <property type="protein sequence ID" value="RUS27629.1"/>
    <property type="molecule type" value="Genomic_DNA"/>
</dbReference>
<dbReference type="AlphaFoldDB" id="A0A433QD22"/>
<dbReference type="Proteomes" id="UP000274822">
    <property type="component" value="Unassembled WGS sequence"/>
</dbReference>
<name>A0A433QD22_9FUNG</name>
<keyword evidence="2" id="KW-1185">Reference proteome</keyword>
<proteinExistence type="predicted"/>
<protein>
    <submittedName>
        <fullName evidence="1">Uncharacterized protein</fullName>
    </submittedName>
</protein>
<organism evidence="1 2">
    <name type="scientific">Jimgerdemannia flammicorona</name>
    <dbReference type="NCBI Taxonomy" id="994334"/>
    <lineage>
        <taxon>Eukaryota</taxon>
        <taxon>Fungi</taxon>
        <taxon>Fungi incertae sedis</taxon>
        <taxon>Mucoromycota</taxon>
        <taxon>Mucoromycotina</taxon>
        <taxon>Endogonomycetes</taxon>
        <taxon>Endogonales</taxon>
        <taxon>Endogonaceae</taxon>
        <taxon>Jimgerdemannia</taxon>
    </lineage>
</organism>
<comment type="caution">
    <text evidence="1">The sequence shown here is derived from an EMBL/GenBank/DDBJ whole genome shotgun (WGS) entry which is preliminary data.</text>
</comment>